<organism evidence="2 3">
    <name type="scientific">Riccia sorocarpa</name>
    <dbReference type="NCBI Taxonomy" id="122646"/>
    <lineage>
        <taxon>Eukaryota</taxon>
        <taxon>Viridiplantae</taxon>
        <taxon>Streptophyta</taxon>
        <taxon>Embryophyta</taxon>
        <taxon>Marchantiophyta</taxon>
        <taxon>Marchantiopsida</taxon>
        <taxon>Marchantiidae</taxon>
        <taxon>Marchantiales</taxon>
        <taxon>Ricciaceae</taxon>
        <taxon>Riccia</taxon>
    </lineage>
</organism>
<sequence>MPLYQLMTVGLTNEGLDGLEKLCRQFLWGWQEQGTPRTALVAWERVAQAKSNGGLGWTRFIDRARAMHIKCLMKILEGGESEWVQLSKSFMLRTLRTGWYQRERSQWTIEEGLWLAPWSKVLGSPTLTRMIRSWRLLQQRLTWNTETGVIPLHFSIAQVVAVMQKETEHRSTRELYGRCIAALRKGGIATIEDSERGRRRGQTWMETLRLGGVHPEQHIIKQIHEVEDWVKTQKIAEDANGGNLAWKWRENGEPFSGKESIKFWSKQFAKEHCFEELLNHRWGVSTQDREWKWRWRTLWHMKLTQMENFWRERNDKFFRNRVTKIPLHTLLKHLTLEVEAIPHLKVSDNTMEIMRRSRTSVANWRLTCDGEVEENRDNLEGNTSLREQEQTSEQQPQSPRDSPSSTLTPSMVDPESEERWPQRNPRSRAPPTHLELLDTNPSTTRGNHRDT</sequence>
<evidence type="ECO:0000313" key="2">
    <source>
        <dbReference type="EMBL" id="KAL3680547.1"/>
    </source>
</evidence>
<dbReference type="Proteomes" id="UP001633002">
    <property type="component" value="Unassembled WGS sequence"/>
</dbReference>
<reference evidence="2 3" key="1">
    <citation type="submission" date="2024-09" db="EMBL/GenBank/DDBJ databases">
        <title>Chromosome-scale assembly of Riccia sorocarpa.</title>
        <authorList>
            <person name="Paukszto L."/>
        </authorList>
    </citation>
    <scope>NUCLEOTIDE SEQUENCE [LARGE SCALE GENOMIC DNA]</scope>
    <source>
        <strain evidence="2">LP-2024</strain>
        <tissue evidence="2">Aerial parts of the thallus</tissue>
    </source>
</reference>
<feature type="compositionally biased region" description="Low complexity" evidence="1">
    <location>
        <begin position="391"/>
        <end position="405"/>
    </location>
</feature>
<dbReference type="EMBL" id="JBJQOH010000007">
    <property type="protein sequence ID" value="KAL3680547.1"/>
    <property type="molecule type" value="Genomic_DNA"/>
</dbReference>
<accession>A0ABD3GPY8</accession>
<proteinExistence type="predicted"/>
<keyword evidence="3" id="KW-1185">Reference proteome</keyword>
<evidence type="ECO:0000313" key="3">
    <source>
        <dbReference type="Proteomes" id="UP001633002"/>
    </source>
</evidence>
<feature type="region of interest" description="Disordered" evidence="1">
    <location>
        <begin position="372"/>
        <end position="451"/>
    </location>
</feature>
<gene>
    <name evidence="2" type="ORF">R1sor_023503</name>
</gene>
<protein>
    <submittedName>
        <fullName evidence="2">Uncharacterized protein</fullName>
    </submittedName>
</protein>
<name>A0ABD3GPY8_9MARC</name>
<evidence type="ECO:0000256" key="1">
    <source>
        <dbReference type="SAM" id="MobiDB-lite"/>
    </source>
</evidence>
<comment type="caution">
    <text evidence="2">The sequence shown here is derived from an EMBL/GenBank/DDBJ whole genome shotgun (WGS) entry which is preliminary data.</text>
</comment>
<dbReference type="AlphaFoldDB" id="A0ABD3GPY8"/>